<sequence>MHIHPYSPVSRWVLDRRGIPSTDNDHPGHVRLPCWFCSQVINEWSNSLIRSECLSMGETSNFNPGSLRDVKTRGICSFDENERQSFIAELYQLTLAEWGSLLHGGEENL</sequence>
<dbReference type="EMBL" id="CM032190">
    <property type="protein sequence ID" value="KAG7086899.1"/>
    <property type="molecule type" value="Genomic_DNA"/>
</dbReference>
<dbReference type="AlphaFoldDB" id="A0A9P7UPB8"/>
<dbReference type="Proteomes" id="UP001049176">
    <property type="component" value="Chromosome 10"/>
</dbReference>
<name>A0A9P7UPB8_9AGAR</name>
<keyword evidence="2" id="KW-1185">Reference proteome</keyword>
<dbReference type="RefSeq" id="XP_043003370.1">
    <property type="nucleotide sequence ID" value="XM_043159764.1"/>
</dbReference>
<organism evidence="1 2">
    <name type="scientific">Marasmius oreades</name>
    <name type="common">fairy-ring Marasmius</name>
    <dbReference type="NCBI Taxonomy" id="181124"/>
    <lineage>
        <taxon>Eukaryota</taxon>
        <taxon>Fungi</taxon>
        <taxon>Dikarya</taxon>
        <taxon>Basidiomycota</taxon>
        <taxon>Agaricomycotina</taxon>
        <taxon>Agaricomycetes</taxon>
        <taxon>Agaricomycetidae</taxon>
        <taxon>Agaricales</taxon>
        <taxon>Marasmiineae</taxon>
        <taxon>Marasmiaceae</taxon>
        <taxon>Marasmius</taxon>
    </lineage>
</organism>
<comment type="caution">
    <text evidence="1">The sequence shown here is derived from an EMBL/GenBank/DDBJ whole genome shotgun (WGS) entry which is preliminary data.</text>
</comment>
<evidence type="ECO:0000313" key="2">
    <source>
        <dbReference type="Proteomes" id="UP001049176"/>
    </source>
</evidence>
<accession>A0A9P7UPB8</accession>
<evidence type="ECO:0000313" key="1">
    <source>
        <dbReference type="EMBL" id="KAG7086899.1"/>
    </source>
</evidence>
<dbReference type="GeneID" id="66071894"/>
<gene>
    <name evidence="1" type="ORF">E1B28_002818</name>
</gene>
<reference evidence="1" key="1">
    <citation type="journal article" date="2021" name="Genome Biol. Evol.">
        <title>The assembled and annotated genome of the fairy-ring fungus Marasmius oreades.</title>
        <authorList>
            <person name="Hiltunen M."/>
            <person name="Ament-Velasquez S.L."/>
            <person name="Johannesson H."/>
        </authorList>
    </citation>
    <scope>NUCLEOTIDE SEQUENCE</scope>
    <source>
        <strain evidence="1">03SP1</strain>
    </source>
</reference>
<proteinExistence type="predicted"/>
<protein>
    <submittedName>
        <fullName evidence="1">Uncharacterized protein</fullName>
    </submittedName>
</protein>
<dbReference type="KEGG" id="more:E1B28_002818"/>